<dbReference type="GO" id="GO:0005886">
    <property type="term" value="C:plasma membrane"/>
    <property type="evidence" value="ECO:0007669"/>
    <property type="project" value="UniProtKB-ARBA"/>
</dbReference>
<feature type="transmembrane region" description="Helical" evidence="10">
    <location>
        <begin position="2629"/>
        <end position="2648"/>
    </location>
</feature>
<evidence type="ECO:0000256" key="3">
    <source>
        <dbReference type="ARBA" id="ARBA00022448"/>
    </source>
</evidence>
<feature type="transmembrane region" description="Helical" evidence="10">
    <location>
        <begin position="2748"/>
        <end position="2763"/>
    </location>
</feature>
<feature type="domain" description="ABC transporter" evidence="11">
    <location>
        <begin position="464"/>
        <end position="721"/>
    </location>
</feature>
<dbReference type="InterPro" id="IPR056264">
    <property type="entry name" value="R2_ABCA1-4-like"/>
</dbReference>
<dbReference type="SMART" id="SM00382">
    <property type="entry name" value="AAA"/>
    <property type="match status" value="2"/>
</dbReference>
<feature type="transmembrane region" description="Helical" evidence="10">
    <location>
        <begin position="2009"/>
        <end position="2027"/>
    </location>
</feature>
<gene>
    <name evidence="12" type="ORF">QYF61_021185</name>
</gene>
<dbReference type="CDD" id="cd03263">
    <property type="entry name" value="ABC_subfamily_A"/>
    <property type="match status" value="2"/>
</dbReference>
<evidence type="ECO:0000313" key="13">
    <source>
        <dbReference type="Proteomes" id="UP001333110"/>
    </source>
</evidence>
<keyword evidence="3" id="KW-0813">Transport</keyword>
<dbReference type="Gene3D" id="3.40.50.300">
    <property type="entry name" value="P-loop containing nucleotide triphosphate hydrolases"/>
    <property type="match status" value="4"/>
</dbReference>
<feature type="transmembrane region" description="Helical" evidence="10">
    <location>
        <begin position="290"/>
        <end position="308"/>
    </location>
</feature>
<dbReference type="GO" id="GO:0140359">
    <property type="term" value="F:ABC-type transporter activity"/>
    <property type="evidence" value="ECO:0007669"/>
    <property type="project" value="InterPro"/>
</dbReference>
<dbReference type="GO" id="GO:0016887">
    <property type="term" value="F:ATP hydrolysis activity"/>
    <property type="evidence" value="ECO:0007669"/>
    <property type="project" value="InterPro"/>
</dbReference>
<keyword evidence="9 10" id="KW-0472">Membrane</keyword>
<dbReference type="FunFam" id="3.40.50.300:FF:000335">
    <property type="entry name" value="ATP binding cassette subfamily A member 5"/>
    <property type="match status" value="2"/>
</dbReference>
<feature type="transmembrane region" description="Helical" evidence="10">
    <location>
        <begin position="211"/>
        <end position="231"/>
    </location>
</feature>
<protein>
    <recommendedName>
        <fullName evidence="11">ABC transporter domain-containing protein</fullName>
    </recommendedName>
</protein>
<feature type="transmembrane region" description="Helical" evidence="10">
    <location>
        <begin position="1270"/>
        <end position="1291"/>
    </location>
</feature>
<dbReference type="EMBL" id="JAUNZN010000016">
    <property type="protein sequence ID" value="KAK4811954.1"/>
    <property type="molecule type" value="Genomic_DNA"/>
</dbReference>
<dbReference type="PROSITE" id="PS00211">
    <property type="entry name" value="ABC_TRANSPORTER_1"/>
    <property type="match status" value="3"/>
</dbReference>
<feature type="domain" description="ABC transporter" evidence="11">
    <location>
        <begin position="2087"/>
        <end position="2329"/>
    </location>
</feature>
<comment type="similarity">
    <text evidence="2">Belongs to the ABC transporter superfamily. ABCA family.</text>
</comment>
<feature type="transmembrane region" description="Helical" evidence="10">
    <location>
        <begin position="2715"/>
        <end position="2736"/>
    </location>
</feature>
<dbReference type="FunFam" id="3.40.50.300:FF:000436">
    <property type="entry name" value="ATP binding cassette subfamily A member 9"/>
    <property type="match status" value="2"/>
</dbReference>
<keyword evidence="4 10" id="KW-0812">Transmembrane</keyword>
<evidence type="ECO:0000256" key="1">
    <source>
        <dbReference type="ARBA" id="ARBA00004141"/>
    </source>
</evidence>
<feature type="transmembrane region" description="Helical" evidence="10">
    <location>
        <begin position="320"/>
        <end position="338"/>
    </location>
</feature>
<dbReference type="InterPro" id="IPR003439">
    <property type="entry name" value="ABC_transporter-like_ATP-bd"/>
</dbReference>
<accession>A0AAN7RLT6</accession>
<feature type="transmembrane region" description="Helical" evidence="10">
    <location>
        <begin position="855"/>
        <end position="877"/>
    </location>
</feature>
<evidence type="ECO:0000313" key="12">
    <source>
        <dbReference type="EMBL" id="KAK4811954.1"/>
    </source>
</evidence>
<name>A0AAN7RLT6_MYCAM</name>
<organism evidence="12 13">
    <name type="scientific">Mycteria americana</name>
    <name type="common">Wood stork</name>
    <dbReference type="NCBI Taxonomy" id="33587"/>
    <lineage>
        <taxon>Eukaryota</taxon>
        <taxon>Metazoa</taxon>
        <taxon>Chordata</taxon>
        <taxon>Craniata</taxon>
        <taxon>Vertebrata</taxon>
        <taxon>Euteleostomi</taxon>
        <taxon>Archelosauria</taxon>
        <taxon>Archosauria</taxon>
        <taxon>Dinosauria</taxon>
        <taxon>Saurischia</taxon>
        <taxon>Theropoda</taxon>
        <taxon>Coelurosauria</taxon>
        <taxon>Aves</taxon>
        <taxon>Neognathae</taxon>
        <taxon>Neoaves</taxon>
        <taxon>Aequornithes</taxon>
        <taxon>Ciconiiformes</taxon>
        <taxon>Ciconiidae</taxon>
        <taxon>Mycteria</taxon>
    </lineage>
</organism>
<feature type="transmembrane region" description="Helical" evidence="10">
    <location>
        <begin position="1070"/>
        <end position="1088"/>
    </location>
</feature>
<comment type="caution">
    <text evidence="12">The sequence shown here is derived from an EMBL/GenBank/DDBJ whole genome shotgun (WGS) entry which is preliminary data.</text>
</comment>
<feature type="transmembrane region" description="Helical" evidence="10">
    <location>
        <begin position="1874"/>
        <end position="1893"/>
    </location>
</feature>
<dbReference type="Pfam" id="PF12698">
    <property type="entry name" value="ABC2_membrane_3"/>
    <property type="match status" value="3"/>
</dbReference>
<feature type="transmembrane region" description="Helical" evidence="10">
    <location>
        <begin position="2683"/>
        <end position="2703"/>
    </location>
</feature>
<dbReference type="InterPro" id="IPR017871">
    <property type="entry name" value="ABC_transporter-like_CS"/>
</dbReference>
<feature type="transmembrane region" description="Helical" evidence="10">
    <location>
        <begin position="1951"/>
        <end position="1971"/>
    </location>
</feature>
<keyword evidence="7" id="KW-0067">ATP-binding</keyword>
<feature type="transmembrane region" description="Helical" evidence="10">
    <location>
        <begin position="2047"/>
        <end position="2069"/>
    </location>
</feature>
<feature type="transmembrane region" description="Helical" evidence="10">
    <location>
        <begin position="1013"/>
        <end position="1034"/>
    </location>
</feature>
<keyword evidence="8 10" id="KW-1133">Transmembrane helix</keyword>
<keyword evidence="5" id="KW-0677">Repeat</keyword>
<evidence type="ECO:0000259" key="11">
    <source>
        <dbReference type="PROSITE" id="PS50893"/>
    </source>
</evidence>
<evidence type="ECO:0000256" key="7">
    <source>
        <dbReference type="ARBA" id="ARBA00022840"/>
    </source>
</evidence>
<feature type="transmembrane region" description="Helical" evidence="10">
    <location>
        <begin position="1095"/>
        <end position="1116"/>
    </location>
</feature>
<feature type="domain" description="ABC transporter" evidence="11">
    <location>
        <begin position="2830"/>
        <end position="3073"/>
    </location>
</feature>
<keyword evidence="13" id="KW-1185">Reference proteome</keyword>
<feature type="transmembrane region" description="Helical" evidence="10">
    <location>
        <begin position="2818"/>
        <end position="2839"/>
    </location>
</feature>
<dbReference type="Pfam" id="PF23321">
    <property type="entry name" value="R1_ABCA1"/>
    <property type="match status" value="2"/>
</dbReference>
<feature type="transmembrane region" description="Helical" evidence="10">
    <location>
        <begin position="382"/>
        <end position="402"/>
    </location>
</feature>
<dbReference type="PANTHER" id="PTHR19229">
    <property type="entry name" value="ATP-BINDING CASSETTE TRANSPORTER SUBFAMILY A ABCA"/>
    <property type="match status" value="1"/>
</dbReference>
<dbReference type="InterPro" id="IPR013525">
    <property type="entry name" value="ABC2_TM"/>
</dbReference>
<evidence type="ECO:0000256" key="5">
    <source>
        <dbReference type="ARBA" id="ARBA00022737"/>
    </source>
</evidence>
<evidence type="ECO:0000256" key="8">
    <source>
        <dbReference type="ARBA" id="ARBA00022989"/>
    </source>
</evidence>
<feature type="transmembrane region" description="Helical" evidence="10">
    <location>
        <begin position="1128"/>
        <end position="1144"/>
    </location>
</feature>
<evidence type="ECO:0000256" key="9">
    <source>
        <dbReference type="ARBA" id="ARBA00023136"/>
    </source>
</evidence>
<evidence type="ECO:0000256" key="6">
    <source>
        <dbReference type="ARBA" id="ARBA00022741"/>
    </source>
</evidence>
<feature type="transmembrane region" description="Helical" evidence="10">
    <location>
        <begin position="1914"/>
        <end position="1939"/>
    </location>
</feature>
<proteinExistence type="inferred from homology"/>
<dbReference type="Pfam" id="PF00005">
    <property type="entry name" value="ABC_tran"/>
    <property type="match status" value="4"/>
</dbReference>
<feature type="transmembrane region" description="Helical" evidence="10">
    <location>
        <begin position="252"/>
        <end position="278"/>
    </location>
</feature>
<evidence type="ECO:0000256" key="4">
    <source>
        <dbReference type="ARBA" id="ARBA00022692"/>
    </source>
</evidence>
<dbReference type="SUPFAM" id="SSF52540">
    <property type="entry name" value="P-loop containing nucleoside triphosphate hydrolases"/>
    <property type="match status" value="4"/>
</dbReference>
<keyword evidence="6" id="KW-0547">Nucleotide-binding</keyword>
<dbReference type="PROSITE" id="PS50893">
    <property type="entry name" value="ABC_TRANSPORTER_2"/>
    <property type="match status" value="4"/>
</dbReference>
<feature type="transmembrane region" description="Helical" evidence="10">
    <location>
        <begin position="1686"/>
        <end position="1708"/>
    </location>
</feature>
<feature type="transmembrane region" description="Helical" evidence="10">
    <location>
        <begin position="2775"/>
        <end position="2794"/>
    </location>
</feature>
<dbReference type="GO" id="GO:0005319">
    <property type="term" value="F:lipid transporter activity"/>
    <property type="evidence" value="ECO:0007669"/>
    <property type="project" value="TreeGrafter"/>
</dbReference>
<feature type="transmembrane region" description="Helical" evidence="10">
    <location>
        <begin position="1151"/>
        <end position="1170"/>
    </location>
</feature>
<dbReference type="GO" id="GO:0005524">
    <property type="term" value="F:ATP binding"/>
    <property type="evidence" value="ECO:0007669"/>
    <property type="project" value="UniProtKB-KW"/>
</dbReference>
<feature type="domain" description="ABC transporter" evidence="11">
    <location>
        <begin position="1375"/>
        <end position="1613"/>
    </location>
</feature>
<comment type="subcellular location">
    <subcellularLocation>
        <location evidence="1">Membrane</location>
        <topology evidence="1">Multi-pass membrane protein</topology>
    </subcellularLocation>
</comment>
<sequence>MAIGLHYSVKPSPGLQRDEEPRHLRAAGDIFLMENTLSGLIFHHPRQEIPYDFLGRLDDPAFNATGVTLAYTPVTNTTRRIMSKVASDSAMTDIIIEEMEDEKKLETKGILEKDIIGVVFKDDFSYCLRFQSYSVVSPNDAFGHIDTCSNFSSSNCKVPLYWYAGFLSVQSSIDAAVIEVKTNHSVWEEMKSISGIRLKSPLIKPVYKLDYIWFIIYMILCFSPYMYFLSVKVIREKKKLKVLMRAMGLQDIAFWLSWSLLYTVYVAITASLLTLITIREVIHDHNFFEIFFFYFFYGIASIHFCFMLSSLLKQPNIASFVGFVLHILFGLLGFLTLFEKLPPSSEWIFNLFSPFAFTAGISKMVKLEKYGPAFTPELYPFFNLYIILTLDSVLYLLLAIYFDKVLPGKYGVPYPPTFFLRPSYWFKARSGYVGVQAGGESSHDPILSNNIEPMPPGFDGKEAIRLNNIKKIYKKKDKRTEALSGLSLNIYEGQITALLGHSGCGKTALLNVLSGFSKPSAGSAMIYNHKVSEVQDMEGIQAMVGICPQFNLHFEALTVKENLRTFAHIKGIQWKEVEQEPCMNENVTSALEIWLLSLYIAKVQQVLVMLDLSDLQDIRADTLSGGQKRKLSLGIAMLGNPQVLLLDEPTAGLDPCSRHHVWSLLKERQAGRVTLFTTQSMEEADAHADRKAFLSNGRLQCVGSSLYLKRKWGIGYHLRMRINDLCDPELTSSLVRQYVPDAVLKGENERELCYTLPLENTDSFPDLFSHLESSLLQGVVNYEVSRTTLEDVFLKLEGEEAIGQEEDGDLEERDQSLLVFSEEGSAAVSGMALWRQQVCAVRRVRFLKLKHEGKFLRSILLFFGIFILPILMLFMGFQLWESSNNWEITASSYFLPTEKKIQNKSTNLLVFNDTGSEIEDFISALKTQNIIPEITLEKNVTSIPLHNGAIKISLEGKSSRFTVMCSAELINCFPMLVNILSNTFLRLFNSTARIRVWSEPFYSTQSPEIKSDIFFICLGYMLILAAGLPPHFAVSSMDDYKLQARAQLRLAGLFPSAYWCGQALVDVPLFWTLLCLMFGVVLLFNRICPLQTSTALPLIICAIGYGISLVLLVYLIAFKFRTGRNNRYIWSFIFILVNFTLCMLSDLHEALYFTFSTLIPVFPLLGWLIFSAPCQLLKRQRMRKDNRRRKGPDWGVRKGIQMLERVQTRAMKLVKGLEQKSYEERLRELGLFSLEKRSLRGGLIAPYNYLKGGYSERFSMFHTVGVLESWSHIFIPVFAPYIHCVIFAFLLRCLEMRYGEAVTRLDPVFRIQQRRAVARQNRDHPGEESPEVQEERERVRNAMVSLQQEEVKPAFWLVFFVIRHLRESVIVVNSLRKEYEDKASSIFKKKKKVAVKNLSFSVKKGEVLGLLGPNGAGKSTTINMISGDVTVTAGEVLLKGRDGAASSPGQGSPGRLGCCPQQDPLWPALTVRQHLEVYAAVRGMRKDDAAVIISRIAKALDLQKHLKTPARRLSAGEARKLCFALSVLGDRTVMLWDEPSVGMDLKGQRRMWKAIQTAVRGGERAAILSTQYLEEAAAMCDRVAVLVSGQLRYIGSLEDLKSKFGTSYHLEVKMTDTGQSDAIHAEILRLFPHAARQERTSSLLIYKIPMEDALPLSQSFSQLEAAKQNFRLEEYSLSLHTLQQEWMFSLLFLPLTFIVCMFMVNIPYPEVPYSYLGRLDDPAYDASGVTIAFTPITVTTRQIMNKVALNSVMTGIKLEALDNEKALEEAWISNNEIIGVVFKDNFSYHLRFPTGNVVIPNDNFGYIDDCYNFSSQYCYSPMYWYKGFLSLQSSIDAAIIEAVTNHSVWDEMKSIAGVRMKSRSAISSITLQHGYFMITVVMCFSPFMYFLSMNVVREKKKLKVLMKTMGLQDIAFWLSWSLLYAVYVMVLSCLLTALVVQDAFYLSSFPAILLLFFLYGLACIHLVFMLCSLLRTSKLASSIGFLITFLFGCLSLVVLIENLPEPLKWFLGLFCPFAFNAGIAKVFHLEEYGIGFSFSNLIEESYFLFSTYIMLVFDSVLYMLLAMYFDKVLPGKYGIPDPPFFCLKPSYWVRRRRGSTRETPRTAASPEELLGDGVEPVPPEFMGKEAIRLNNIKKAYKKKDKKTEALRGSATIYNYKLSEIGDREEIREMIGICPQFNIQFEVLTVKENLKTFAEIKGIKSKDVEREVQNILELLDISNIQDTQAEKLSGGQKRKLCIGIAMLGNPQVLFLDEPTAGLDPLSRHQVWSLLKEHRAGRVILFSTQFMDEADILADRKAFISHGRLKCVGSSLFLKKKWGIGYHLRIHVSESCDLENVTSLVKRYIPNVIFSGHSQYELRYKLPLENVNKFPDLFSGLDSCSNQGIINYGVSMTTLEDVFLRLEEEDSVDQEDERVLGEEWAEAGLQCPDETETGSLLLSDSGEAAVSDLALWRQQVSAMAWVHFLKLKSSVKNLRSILLLYAVFLLPLVLQLSLVAAWQSVSAWELSSAQYFLPLGKRALSETTSLLVHNNTGAGIEDFIHTLESQDLTVEITSEENITEELEHNGAIKVSHEGQSYRFTVLCHVEAINCFPVLVNIISNALLRALNSTVHIRIWNHPFLSIDDLQFWDYFVSFYLIYMLLLFPGFPPHFAMGYMQDYKVGAHAQLRISGLFPSAYWCGQALVDIPLCWLLLFSMFGLLFAMSNRISRSIDSLFLLITGTFGYGISIVLFIYLISFVFRKGWNCDFWSFILIVVCFVSYIITRVMEFATDARVSLYVVSLLIPVYPLLAVMIDCQQNREMLIEDAEIFGVTPRNDVLIAVFAPYIHSVGFIFLLRYLEIKYGGTVLRKDPIFRISPKRESSHQHPEELEEEDEDVKAERAAVRNAIAAPSHEEVLMKRSDGATSHLQDQAPASLGYCPQEDPLWPDLTVHEHLRVYAAVKGVCKEDMAATVNRIVNALQLQDYLKKKTRKLSAGITRKLCFAVSVLGNPTVLLLDEPSTGMDPNGQRCVWKMTRAALKTKETGAILTTHYMEEAEAVCDRVAIMVSGQLRCIGSIQYLKNKFGKGYLLEIKVKDPECTDLLHAEILRIFPSAARQERFPSLLVYKVPMEDALPLSQSFSKLEEAKRNFNLEEYSFSLNTLAQARDFKARHAVKATARALHAPIVFADKPEPEHPEPGQNGGIRFDPVHLCPGTDIRWCFMDRSDPCAGIVALLIC</sequence>
<dbReference type="InterPro" id="IPR026082">
    <property type="entry name" value="ABCA"/>
</dbReference>
<evidence type="ECO:0000256" key="10">
    <source>
        <dbReference type="SAM" id="Phobius"/>
    </source>
</evidence>
<dbReference type="PANTHER" id="PTHR19229:SF274">
    <property type="entry name" value="ABC-TYPE ORGANIC ANION TRANSPORTER ABCA8"/>
    <property type="match status" value="1"/>
</dbReference>
<feature type="transmembrane region" description="Helical" evidence="10">
    <location>
        <begin position="2480"/>
        <end position="2500"/>
    </location>
</feature>
<dbReference type="Proteomes" id="UP001333110">
    <property type="component" value="Unassembled WGS sequence"/>
</dbReference>
<dbReference type="InterPro" id="IPR003593">
    <property type="entry name" value="AAA+_ATPase"/>
</dbReference>
<reference evidence="12 13" key="1">
    <citation type="journal article" date="2023" name="J. Hered.">
        <title>Chromosome-level genome of the wood stork (Mycteria americana) provides insight into avian chromosome evolution.</title>
        <authorList>
            <person name="Flamio R. Jr."/>
            <person name="Ramstad K.M."/>
        </authorList>
    </citation>
    <scope>NUCLEOTIDE SEQUENCE [LARGE SCALE GENOMIC DNA]</scope>
    <source>
        <strain evidence="12">JAX WOST 10</strain>
    </source>
</reference>
<evidence type="ECO:0000256" key="2">
    <source>
        <dbReference type="ARBA" id="ARBA00008869"/>
    </source>
</evidence>
<feature type="transmembrane region" description="Helical" evidence="10">
    <location>
        <begin position="1983"/>
        <end position="2003"/>
    </location>
</feature>
<dbReference type="InterPro" id="IPR027417">
    <property type="entry name" value="P-loop_NTPase"/>
</dbReference>